<accession>A0A811SG51</accession>
<dbReference type="Pfam" id="PF00161">
    <property type="entry name" value="RIP"/>
    <property type="match status" value="1"/>
</dbReference>
<dbReference type="Proteomes" id="UP000604825">
    <property type="component" value="Unassembled WGS sequence"/>
</dbReference>
<name>A0A811SG51_9POAL</name>
<sequence length="321" mass="35885">MASSAYVSLLLLLVVAPSALWHPGVRTGRDKWWKIILHRHDEENNSNNRKKNNLQKNCVFGIPTLSMTVNPDTLWFGEVIDAVETKAGIQQLSFLGGKFKRFFLQRHRRLIQLVLLGPDGSISTKLLFRFSNLYLIGFANRDDHWFVMKGAEDLMPGATVLPFGYKYSDLLQAIEGSTTKQKLANLALGKAPTLEAVSTLGTNDPSNLNPKVPSSLGLFAVTVAESLRFLPIREKIGTILESGTIGYLDEKKYNDYINNWAKISMLLLCSLHGRPLGDFRGYNDLKDIHIVDDQQAINVIAILLRPSGYDPEDPKASCDDR</sequence>
<keyword evidence="1" id="KW-0652">Protein synthesis inhibitor</keyword>
<comment type="catalytic activity">
    <reaction evidence="1">
        <text>Endohydrolysis of the N-glycosidic bond at one specific adenosine on the 28S rRNA.</text>
        <dbReference type="EC" id="3.2.2.22"/>
    </reaction>
</comment>
<comment type="similarity">
    <text evidence="1">Belongs to the ribosome-inactivating protein family.</text>
</comment>
<evidence type="ECO:0000313" key="3">
    <source>
        <dbReference type="EMBL" id="CAD6341790.1"/>
    </source>
</evidence>
<keyword evidence="2" id="KW-0732">Signal</keyword>
<dbReference type="GO" id="GO:0090729">
    <property type="term" value="F:toxin activity"/>
    <property type="evidence" value="ECO:0007669"/>
    <property type="project" value="UniProtKB-KW"/>
</dbReference>
<keyword evidence="1" id="KW-0378">Hydrolase</keyword>
<keyword evidence="1" id="KW-0611">Plant defense</keyword>
<protein>
    <recommendedName>
        <fullName evidence="1">rRNA N-glycosylase</fullName>
        <ecNumber evidence="1">3.2.2.22</ecNumber>
    </recommendedName>
</protein>
<gene>
    <name evidence="3" type="ORF">NCGR_LOCUS65888</name>
</gene>
<feature type="chain" id="PRO_5033065887" description="rRNA N-glycosylase" evidence="2">
    <location>
        <begin position="22"/>
        <end position="321"/>
    </location>
</feature>
<dbReference type="EC" id="3.2.2.22" evidence="1"/>
<evidence type="ECO:0000256" key="2">
    <source>
        <dbReference type="SAM" id="SignalP"/>
    </source>
</evidence>
<dbReference type="SUPFAM" id="SSF56371">
    <property type="entry name" value="Ribosome inactivating proteins (RIP)"/>
    <property type="match status" value="1"/>
</dbReference>
<dbReference type="PANTHER" id="PTHR33453:SF3">
    <property type="entry name" value="RRNA N-GLYCOSYLASE"/>
    <property type="match status" value="1"/>
</dbReference>
<evidence type="ECO:0000256" key="1">
    <source>
        <dbReference type="RuleBase" id="RU004915"/>
    </source>
</evidence>
<keyword evidence="1" id="KW-0800">Toxin</keyword>
<proteinExistence type="inferred from homology"/>
<dbReference type="GO" id="GO:0030598">
    <property type="term" value="F:rRNA N-glycosylase activity"/>
    <property type="evidence" value="ECO:0007669"/>
    <property type="project" value="UniProtKB-EC"/>
</dbReference>
<reference evidence="3" key="1">
    <citation type="submission" date="2020-10" db="EMBL/GenBank/DDBJ databases">
        <authorList>
            <person name="Han B."/>
            <person name="Lu T."/>
            <person name="Zhao Q."/>
            <person name="Huang X."/>
            <person name="Zhao Y."/>
        </authorList>
    </citation>
    <scope>NUCLEOTIDE SEQUENCE</scope>
</reference>
<keyword evidence="4" id="KW-1185">Reference proteome</keyword>
<dbReference type="AlphaFoldDB" id="A0A811SG51"/>
<dbReference type="InterPro" id="IPR036041">
    <property type="entry name" value="Ribosome-inact_prot_sf"/>
</dbReference>
<dbReference type="EMBL" id="CAJGYO010000304">
    <property type="protein sequence ID" value="CAD6341790.1"/>
    <property type="molecule type" value="Genomic_DNA"/>
</dbReference>
<dbReference type="Gene3D" id="3.40.420.10">
    <property type="entry name" value="Ricin (A subunit), domain 1"/>
    <property type="match status" value="1"/>
</dbReference>
<dbReference type="GO" id="GO:0017148">
    <property type="term" value="P:negative regulation of translation"/>
    <property type="evidence" value="ECO:0007669"/>
    <property type="project" value="UniProtKB-KW"/>
</dbReference>
<feature type="signal peptide" evidence="2">
    <location>
        <begin position="1"/>
        <end position="21"/>
    </location>
</feature>
<dbReference type="InterPro" id="IPR016138">
    <property type="entry name" value="Ribosome_inactivat_prot_sub1"/>
</dbReference>
<dbReference type="PANTHER" id="PTHR33453">
    <property type="match status" value="1"/>
</dbReference>
<evidence type="ECO:0000313" key="4">
    <source>
        <dbReference type="Proteomes" id="UP000604825"/>
    </source>
</evidence>
<dbReference type="InterPro" id="IPR001574">
    <property type="entry name" value="Ribosome_inactivat_prot"/>
</dbReference>
<dbReference type="GO" id="GO:0006952">
    <property type="term" value="P:defense response"/>
    <property type="evidence" value="ECO:0007669"/>
    <property type="project" value="UniProtKB-KW"/>
</dbReference>
<comment type="caution">
    <text evidence="3">The sequence shown here is derived from an EMBL/GenBank/DDBJ whole genome shotgun (WGS) entry which is preliminary data.</text>
</comment>
<organism evidence="3 4">
    <name type="scientific">Miscanthus lutarioriparius</name>
    <dbReference type="NCBI Taxonomy" id="422564"/>
    <lineage>
        <taxon>Eukaryota</taxon>
        <taxon>Viridiplantae</taxon>
        <taxon>Streptophyta</taxon>
        <taxon>Embryophyta</taxon>
        <taxon>Tracheophyta</taxon>
        <taxon>Spermatophyta</taxon>
        <taxon>Magnoliopsida</taxon>
        <taxon>Liliopsida</taxon>
        <taxon>Poales</taxon>
        <taxon>Poaceae</taxon>
        <taxon>PACMAD clade</taxon>
        <taxon>Panicoideae</taxon>
        <taxon>Andropogonodae</taxon>
        <taxon>Andropogoneae</taxon>
        <taxon>Saccharinae</taxon>
        <taxon>Miscanthus</taxon>
    </lineage>
</organism>